<evidence type="ECO:0000256" key="10">
    <source>
        <dbReference type="PIRSR" id="PIRSR604808-1"/>
    </source>
</evidence>
<dbReference type="InterPro" id="IPR020848">
    <property type="entry name" value="AP_endonuclease_F1_CS"/>
</dbReference>
<evidence type="ECO:0000256" key="7">
    <source>
        <dbReference type="ARBA" id="ARBA00022833"/>
    </source>
</evidence>
<feature type="binding site" evidence="11">
    <location>
        <position position="330"/>
    </location>
    <ligand>
        <name>Mg(2+)</name>
        <dbReference type="ChEBI" id="CHEBI:18420"/>
        <label>1</label>
    </ligand>
</feature>
<keyword evidence="9" id="KW-0539">Nucleus</keyword>
<feature type="binding site" evidence="11">
    <location>
        <position position="28"/>
    </location>
    <ligand>
        <name>Mg(2+)</name>
        <dbReference type="ChEBI" id="CHEBI:18420"/>
        <label>1</label>
    </ligand>
</feature>
<dbReference type="VEuPathDB" id="FungiDB:CIHG_02236"/>
<dbReference type="InterPro" id="IPR036691">
    <property type="entry name" value="Endo/exonu/phosph_ase_sf"/>
</dbReference>
<dbReference type="CDD" id="cd09088">
    <property type="entry name" value="Ape2-like_AP-endo"/>
    <property type="match status" value="1"/>
</dbReference>
<dbReference type="PROSITE" id="PS00728">
    <property type="entry name" value="AP_NUCLEASE_F1_3"/>
    <property type="match status" value="1"/>
</dbReference>
<dbReference type="GO" id="GO:0008270">
    <property type="term" value="F:zinc ion binding"/>
    <property type="evidence" value="ECO:0007669"/>
    <property type="project" value="UniProtKB-KW"/>
</dbReference>
<dbReference type="GO" id="GO:0008311">
    <property type="term" value="F:double-stranded DNA 3'-5' DNA exonuclease activity"/>
    <property type="evidence" value="ECO:0007669"/>
    <property type="project" value="TreeGrafter"/>
</dbReference>
<dbReference type="InterPro" id="IPR010666">
    <property type="entry name" value="Znf_GRF"/>
</dbReference>
<dbReference type="PROSITE" id="PS51435">
    <property type="entry name" value="AP_NUCLEASE_F1_4"/>
    <property type="match status" value="1"/>
</dbReference>
<dbReference type="InterPro" id="IPR005135">
    <property type="entry name" value="Endo/exonuclease/phosphatase"/>
</dbReference>
<dbReference type="GO" id="GO:0003906">
    <property type="term" value="F:DNA-(apurinic or apyrimidinic site) endonuclease activity"/>
    <property type="evidence" value="ECO:0007669"/>
    <property type="project" value="TreeGrafter"/>
</dbReference>
<organism evidence="16">
    <name type="scientific">Coccidioides immitis</name>
    <name type="common">Valley fever fungus</name>
    <dbReference type="NCBI Taxonomy" id="5501"/>
    <lineage>
        <taxon>Eukaryota</taxon>
        <taxon>Fungi</taxon>
        <taxon>Dikarya</taxon>
        <taxon>Ascomycota</taxon>
        <taxon>Pezizomycotina</taxon>
        <taxon>Eurotiomycetes</taxon>
        <taxon>Eurotiomycetidae</taxon>
        <taxon>Onygenales</taxon>
        <taxon>Onygenaceae</taxon>
        <taxon>Coccidioides</taxon>
    </lineage>
</organism>
<evidence type="ECO:0000259" key="15">
    <source>
        <dbReference type="PROSITE" id="PS51999"/>
    </source>
</evidence>
<keyword evidence="4 11" id="KW-0479">Metal-binding</keyword>
<evidence type="ECO:0000256" key="6">
    <source>
        <dbReference type="ARBA" id="ARBA00022801"/>
    </source>
</evidence>
<evidence type="ECO:0000256" key="11">
    <source>
        <dbReference type="PIRSR" id="PIRSR604808-2"/>
    </source>
</evidence>
<evidence type="ECO:0000256" key="4">
    <source>
        <dbReference type="ARBA" id="ARBA00022723"/>
    </source>
</evidence>
<keyword evidence="7" id="KW-0862">Zinc</keyword>
<accession>A7KPA1</accession>
<name>A7KPA1_COCIT</name>
<feature type="binding site" evidence="11">
    <location>
        <position position="217"/>
    </location>
    <ligand>
        <name>Mg(2+)</name>
        <dbReference type="ChEBI" id="CHEBI:18420"/>
        <label>1</label>
    </ligand>
</feature>
<dbReference type="PANTHER" id="PTHR22748:SF4">
    <property type="entry name" value="DNA-(APURINIC OR APYRIMIDINIC SITE) ENDONUCLEASE 2"/>
    <property type="match status" value="1"/>
</dbReference>
<feature type="active site" description="Proton donor/acceptor" evidence="10">
    <location>
        <position position="215"/>
    </location>
</feature>
<reference evidence="16" key="1">
    <citation type="journal article" date="2007" name="Eukaryot. Cell">
        <title>Genomic and population analyses of the mating type loci in Coccidioides species reveal evidence for sexual reproduction and gene acquisition.</title>
        <authorList>
            <person name="Mandel M.A."/>
            <person name="Barker B.M."/>
            <person name="Kroken S."/>
            <person name="Rounsley S.D."/>
            <person name="Orbach M.J."/>
        </authorList>
    </citation>
    <scope>NUCLEOTIDE SEQUENCE</scope>
    <source>
        <strain evidence="16">RMSCC3703</strain>
    </source>
</reference>
<feature type="site" description="Important for catalytic activity" evidence="12">
    <location>
        <position position="305"/>
    </location>
</feature>
<feature type="binding site" evidence="11">
    <location>
        <position position="63"/>
    </location>
    <ligand>
        <name>Mg(2+)</name>
        <dbReference type="ChEBI" id="CHEBI:18420"/>
        <label>1</label>
    </ligand>
</feature>
<feature type="domain" description="GRF-type" evidence="15">
    <location>
        <begin position="569"/>
        <end position="622"/>
    </location>
</feature>
<gene>
    <name evidence="16" type="primary">MAT1-1-3</name>
</gene>
<dbReference type="Gene3D" id="3.60.10.10">
    <property type="entry name" value="Endonuclease/exonuclease/phosphatase"/>
    <property type="match status" value="1"/>
</dbReference>
<evidence type="ECO:0000256" key="12">
    <source>
        <dbReference type="PIRSR" id="PIRSR604808-3"/>
    </source>
</evidence>
<dbReference type="PANTHER" id="PTHR22748">
    <property type="entry name" value="AP ENDONUCLEASE"/>
    <property type="match status" value="1"/>
</dbReference>
<keyword evidence="11" id="KW-0464">Manganese</keyword>
<evidence type="ECO:0000256" key="3">
    <source>
        <dbReference type="ARBA" id="ARBA00013541"/>
    </source>
</evidence>
<evidence type="ECO:0000256" key="13">
    <source>
        <dbReference type="PROSITE-ProRule" id="PRU01343"/>
    </source>
</evidence>
<dbReference type="GO" id="GO:0003677">
    <property type="term" value="F:DNA binding"/>
    <property type="evidence" value="ECO:0007669"/>
    <property type="project" value="InterPro"/>
</dbReference>
<dbReference type="EMBL" id="AH015916">
    <property type="protein sequence ID" value="ABS19616.1"/>
    <property type="molecule type" value="Genomic_DNA"/>
</dbReference>
<comment type="cofactor">
    <cofactor evidence="1">
        <name>Mn(2+)</name>
        <dbReference type="ChEBI" id="CHEBI:29035"/>
    </cofactor>
</comment>
<keyword evidence="16" id="KW-0456">Lyase</keyword>
<evidence type="ECO:0000256" key="1">
    <source>
        <dbReference type="ARBA" id="ARBA00001936"/>
    </source>
</evidence>
<dbReference type="GO" id="GO:0005634">
    <property type="term" value="C:nucleus"/>
    <property type="evidence" value="ECO:0007669"/>
    <property type="project" value="TreeGrafter"/>
</dbReference>
<sequence length="625" mass="70378">MPLRLTTWNVNGIRFGIRARLLCIYRTNDFLFRNPFSYQPWRENKSFERMFDILEGDIIVFQETKIQKRDLRDDMVLIPGWDCFFSLPRHKKGYSGVVIYTRCSACSPIRAEEGLTGTLSSPGSPLPYRELPEDDQIGGYPTPEQLELLPIDPVTIDSEGRCVILEFPAFVLLGVYCPANRDETRDVFRAAFLNVLDMRVRNLTAMGKRVVLMGDMNISREVIDSAHVIEAIRKGKTTETEFLSSPSRRLFNQLVGGGGARAKDSEDTPVLLDVCRKFHPDRLGMYTCWEQRVNARPGNYGARIDYVLCSVDMEDWFTESNIQEGLMGSDHCPVYGIINDTVSCRNMNTNILDIMNPPGIFRAGIRKQPLTSSSLPLSGRLIPEFHRRRSLKDMFQTASGASDRMTNQLPLASQLSISCDFHEPNSSVSNLKKEEKDTSISNKGQPKRALENWTALSPAKRAKKVGNTTSTAAKGQQTLASFVKQSRPRQTFTLEEPRSEILNVPDEIKEHTGNVRASPESSYLDNSSSIYLMESPHTPTDPTEVGERAISSAKESWAKLFTKKAPPRCEGHDEPCILLVTKKPGPNCGRSFWICPRPLGPSGNKEIGTPWRCSTFIWCSDWKSQ</sequence>
<comment type="cofactor">
    <cofactor evidence="11">
        <name>Mg(2+)</name>
        <dbReference type="ChEBI" id="CHEBI:18420"/>
    </cofactor>
    <cofactor evidence="11">
        <name>Mn(2+)</name>
        <dbReference type="ChEBI" id="CHEBI:29035"/>
    </cofactor>
    <text evidence="11">Probably binds two magnesium or manganese ions per subunit.</text>
</comment>
<dbReference type="Pfam" id="PF03372">
    <property type="entry name" value="Exo_endo_phos"/>
    <property type="match status" value="1"/>
</dbReference>
<feature type="region of interest" description="Disordered" evidence="14">
    <location>
        <begin position="424"/>
        <end position="448"/>
    </location>
</feature>
<dbReference type="AlphaFoldDB" id="A7KPA1"/>
<protein>
    <recommendedName>
        <fullName evidence="3">DNA-(apurinic or apyrimidinic site) endonuclease 2</fullName>
    </recommendedName>
</protein>
<keyword evidence="5 13" id="KW-0863">Zinc-finger</keyword>
<feature type="active site" description="Proton acceptor" evidence="10">
    <location>
        <position position="331"/>
    </location>
</feature>
<proteinExistence type="inferred from homology"/>
<feature type="site" description="Transition state stabilizer" evidence="12">
    <location>
        <position position="217"/>
    </location>
</feature>
<dbReference type="GO" id="GO:0006284">
    <property type="term" value="P:base-excision repair"/>
    <property type="evidence" value="ECO:0007669"/>
    <property type="project" value="TreeGrafter"/>
</dbReference>
<feature type="binding site" evidence="11">
    <location>
        <position position="215"/>
    </location>
    <ligand>
        <name>Mg(2+)</name>
        <dbReference type="ChEBI" id="CHEBI:18420"/>
        <label>1</label>
    </ligand>
</feature>
<evidence type="ECO:0000256" key="9">
    <source>
        <dbReference type="ARBA" id="ARBA00023242"/>
    </source>
</evidence>
<dbReference type="VEuPathDB" id="FungiDB:CIMG_00405"/>
<dbReference type="PROSITE" id="PS51999">
    <property type="entry name" value="ZF_GRF"/>
    <property type="match status" value="1"/>
</dbReference>
<evidence type="ECO:0000256" key="2">
    <source>
        <dbReference type="ARBA" id="ARBA00007092"/>
    </source>
</evidence>
<dbReference type="SUPFAM" id="SSF56219">
    <property type="entry name" value="DNase I-like"/>
    <property type="match status" value="1"/>
</dbReference>
<feature type="binding site" evidence="11">
    <location>
        <position position="331"/>
    </location>
    <ligand>
        <name>Mg(2+)</name>
        <dbReference type="ChEBI" id="CHEBI:18420"/>
        <label>1</label>
    </ligand>
</feature>
<evidence type="ECO:0000256" key="14">
    <source>
        <dbReference type="SAM" id="MobiDB-lite"/>
    </source>
</evidence>
<evidence type="ECO:0000256" key="8">
    <source>
        <dbReference type="ARBA" id="ARBA00022842"/>
    </source>
</evidence>
<feature type="active site" evidence="10">
    <location>
        <position position="176"/>
    </location>
</feature>
<keyword evidence="6" id="KW-0378">Hydrolase</keyword>
<evidence type="ECO:0000313" key="16">
    <source>
        <dbReference type="EMBL" id="ABS19616.1"/>
    </source>
</evidence>
<comment type="similarity">
    <text evidence="2">Belongs to the DNA repair enzymes AP/ExoA family.</text>
</comment>
<dbReference type="FunFam" id="3.60.10.10:FF:000079">
    <property type="entry name" value="DNA-(apurinic or apyrimidinic site) lyase"/>
    <property type="match status" value="1"/>
</dbReference>
<keyword evidence="8 11" id="KW-0460">Magnesium</keyword>
<dbReference type="GO" id="GO:0016829">
    <property type="term" value="F:lyase activity"/>
    <property type="evidence" value="ECO:0007669"/>
    <property type="project" value="UniProtKB-KW"/>
</dbReference>
<feature type="site" description="Interaction with DNA substrate" evidence="12">
    <location>
        <position position="331"/>
    </location>
</feature>
<dbReference type="VEuPathDB" id="FungiDB:DIZ76_012124"/>
<dbReference type="InterPro" id="IPR004808">
    <property type="entry name" value="AP_endonuc_1"/>
</dbReference>
<dbReference type="GO" id="GO:0008081">
    <property type="term" value="F:phosphoric diester hydrolase activity"/>
    <property type="evidence" value="ECO:0007669"/>
    <property type="project" value="TreeGrafter"/>
</dbReference>
<evidence type="ECO:0000256" key="5">
    <source>
        <dbReference type="ARBA" id="ARBA00022771"/>
    </source>
</evidence>